<name>A0ABP4QHK6_9ACTN</name>
<accession>A0ABP4QHK6</accession>
<reference evidence="3" key="1">
    <citation type="journal article" date="2019" name="Int. J. Syst. Evol. Microbiol.">
        <title>The Global Catalogue of Microorganisms (GCM) 10K type strain sequencing project: providing services to taxonomists for standard genome sequencing and annotation.</title>
        <authorList>
            <consortium name="The Broad Institute Genomics Platform"/>
            <consortium name="The Broad Institute Genome Sequencing Center for Infectious Disease"/>
            <person name="Wu L."/>
            <person name="Ma J."/>
        </authorList>
    </citation>
    <scope>NUCLEOTIDE SEQUENCE [LARGE SCALE GENOMIC DNA]</scope>
    <source>
        <strain evidence="3">JCM 14304</strain>
    </source>
</reference>
<protein>
    <recommendedName>
        <fullName evidence="4">MFS transporter</fullName>
    </recommendedName>
</protein>
<feature type="transmembrane region" description="Helical" evidence="1">
    <location>
        <begin position="12"/>
        <end position="37"/>
    </location>
</feature>
<evidence type="ECO:0000313" key="3">
    <source>
        <dbReference type="Proteomes" id="UP001500190"/>
    </source>
</evidence>
<sequence>MRDFPDFRQLWGAHLISALGTGVTTLAIPLLAAVLLHASPVEIGVLTALNAVPHVVFSLVAVL</sequence>
<keyword evidence="1" id="KW-0812">Transmembrane</keyword>
<comment type="caution">
    <text evidence="2">The sequence shown here is derived from an EMBL/GenBank/DDBJ whole genome shotgun (WGS) entry which is preliminary data.</text>
</comment>
<dbReference type="EMBL" id="BAAAND010000012">
    <property type="protein sequence ID" value="GAA1611045.1"/>
    <property type="molecule type" value="Genomic_DNA"/>
</dbReference>
<evidence type="ECO:0000313" key="2">
    <source>
        <dbReference type="EMBL" id="GAA1611045.1"/>
    </source>
</evidence>
<evidence type="ECO:0000256" key="1">
    <source>
        <dbReference type="SAM" id="Phobius"/>
    </source>
</evidence>
<dbReference type="InterPro" id="IPR036259">
    <property type="entry name" value="MFS_trans_sf"/>
</dbReference>
<organism evidence="2 3">
    <name type="scientific">Kribbella karoonensis</name>
    <dbReference type="NCBI Taxonomy" id="324851"/>
    <lineage>
        <taxon>Bacteria</taxon>
        <taxon>Bacillati</taxon>
        <taxon>Actinomycetota</taxon>
        <taxon>Actinomycetes</taxon>
        <taxon>Propionibacteriales</taxon>
        <taxon>Kribbellaceae</taxon>
        <taxon>Kribbella</taxon>
    </lineage>
</organism>
<proteinExistence type="predicted"/>
<keyword evidence="3" id="KW-1185">Reference proteome</keyword>
<dbReference type="Proteomes" id="UP001500190">
    <property type="component" value="Unassembled WGS sequence"/>
</dbReference>
<keyword evidence="1" id="KW-0472">Membrane</keyword>
<evidence type="ECO:0008006" key="4">
    <source>
        <dbReference type="Google" id="ProtNLM"/>
    </source>
</evidence>
<gene>
    <name evidence="2" type="ORF">GCM10009742_72190</name>
</gene>
<keyword evidence="1" id="KW-1133">Transmembrane helix</keyword>
<feature type="transmembrane region" description="Helical" evidence="1">
    <location>
        <begin position="43"/>
        <end position="62"/>
    </location>
</feature>
<dbReference type="SUPFAM" id="SSF103473">
    <property type="entry name" value="MFS general substrate transporter"/>
    <property type="match status" value="1"/>
</dbReference>